<evidence type="ECO:0000259" key="2">
    <source>
        <dbReference type="Pfam" id="PF13439"/>
    </source>
</evidence>
<evidence type="ECO:0000313" key="3">
    <source>
        <dbReference type="EMBL" id="TWT82756.1"/>
    </source>
</evidence>
<evidence type="ECO:0000259" key="1">
    <source>
        <dbReference type="Pfam" id="PF00534"/>
    </source>
</evidence>
<dbReference type="EC" id="2.4.-.-" evidence="3"/>
<reference evidence="3 4" key="1">
    <citation type="submission" date="2019-02" db="EMBL/GenBank/DDBJ databases">
        <title>Deep-cultivation of Planctomycetes and their phenomic and genomic characterization uncovers novel biology.</title>
        <authorList>
            <person name="Wiegand S."/>
            <person name="Jogler M."/>
            <person name="Boedeker C."/>
            <person name="Pinto D."/>
            <person name="Vollmers J."/>
            <person name="Rivas-Marin E."/>
            <person name="Kohn T."/>
            <person name="Peeters S.H."/>
            <person name="Heuer A."/>
            <person name="Rast P."/>
            <person name="Oberbeckmann S."/>
            <person name="Bunk B."/>
            <person name="Jeske O."/>
            <person name="Meyerdierks A."/>
            <person name="Storesund J.E."/>
            <person name="Kallscheuer N."/>
            <person name="Luecker S."/>
            <person name="Lage O.M."/>
            <person name="Pohl T."/>
            <person name="Merkel B.J."/>
            <person name="Hornburger P."/>
            <person name="Mueller R.-W."/>
            <person name="Bruemmer F."/>
            <person name="Labrenz M."/>
            <person name="Spormann A.M."/>
            <person name="Op Den Camp H."/>
            <person name="Overmann J."/>
            <person name="Amann R."/>
            <person name="Jetten M.S.M."/>
            <person name="Mascher T."/>
            <person name="Medema M.H."/>
            <person name="Devos D.P."/>
            <person name="Kaster A.-K."/>
            <person name="Ovreas L."/>
            <person name="Rohde M."/>
            <person name="Galperin M.Y."/>
            <person name="Jogler C."/>
        </authorList>
    </citation>
    <scope>NUCLEOTIDE SEQUENCE [LARGE SCALE GENOMIC DNA]</scope>
    <source>
        <strain evidence="3 4">CA13</strain>
    </source>
</reference>
<proteinExistence type="predicted"/>
<keyword evidence="3" id="KW-0328">Glycosyltransferase</keyword>
<feature type="domain" description="Glycosyl transferase family 1" evidence="1">
    <location>
        <begin position="195"/>
        <end position="350"/>
    </location>
</feature>
<gene>
    <name evidence="3" type="primary">tuaC_3</name>
    <name evidence="3" type="ORF">CA13_42190</name>
</gene>
<protein>
    <submittedName>
        <fullName evidence="3">Putative teichuronic acid biosynthesis glycosyltransferase TuaC</fullName>
        <ecNumber evidence="3">2.4.-.-</ecNumber>
    </submittedName>
</protein>
<dbReference type="AlphaFoldDB" id="A0A5C5Z6N1"/>
<dbReference type="InterPro" id="IPR001296">
    <property type="entry name" value="Glyco_trans_1"/>
</dbReference>
<keyword evidence="4" id="KW-1185">Reference proteome</keyword>
<dbReference type="InterPro" id="IPR050194">
    <property type="entry name" value="Glycosyltransferase_grp1"/>
</dbReference>
<sequence length="378" mass="42677">MNILLITTTYPTPVRPRQGIFNRNLVDALRVMHDVRVIAPVPWTQRAKKSSYDDADHSTLEHFPTYYYPPKFFRQHYDRFYWHSILPTVKRIEKTFTPDLVMGYWLHPDAAAAQRAARRFHTPHIAFSGGSDLRVLTANPSRRRAIERVVSKADCLIVVSHDLEFHARELGTNAHKIQVIYRGVDAERFFPMNRSDARAASDLSENDIVCLWCGRLEPVKNPTMLLRAAVFWREKWGDRLKVILAGDGSMNAELRSLCSQLKLDRHVRFEGNLPHSELALRFNAADVTVLTSHSEGIPNVLLESIACGTPFVATDVGGVSEIASPNIDTLVADGDVHAFAKAVIERVESSCSGKRRFIPDGLAEMASRFDAVFREVTQ</sequence>
<dbReference type="Proteomes" id="UP000315010">
    <property type="component" value="Unassembled WGS sequence"/>
</dbReference>
<name>A0A5C5Z6N1_9BACT</name>
<dbReference type="EMBL" id="SJPJ01000001">
    <property type="protein sequence ID" value="TWT82756.1"/>
    <property type="molecule type" value="Genomic_DNA"/>
</dbReference>
<keyword evidence="3" id="KW-0808">Transferase</keyword>
<dbReference type="Pfam" id="PF13439">
    <property type="entry name" value="Glyco_transf_4"/>
    <property type="match status" value="1"/>
</dbReference>
<organism evidence="3 4">
    <name type="scientific">Novipirellula herctigrandis</name>
    <dbReference type="NCBI Taxonomy" id="2527986"/>
    <lineage>
        <taxon>Bacteria</taxon>
        <taxon>Pseudomonadati</taxon>
        <taxon>Planctomycetota</taxon>
        <taxon>Planctomycetia</taxon>
        <taxon>Pirellulales</taxon>
        <taxon>Pirellulaceae</taxon>
        <taxon>Novipirellula</taxon>
    </lineage>
</organism>
<dbReference type="SUPFAM" id="SSF53756">
    <property type="entry name" value="UDP-Glycosyltransferase/glycogen phosphorylase"/>
    <property type="match status" value="1"/>
</dbReference>
<dbReference type="Gene3D" id="3.40.50.2000">
    <property type="entry name" value="Glycogen Phosphorylase B"/>
    <property type="match status" value="2"/>
</dbReference>
<dbReference type="InterPro" id="IPR028098">
    <property type="entry name" value="Glyco_trans_4-like_N"/>
</dbReference>
<dbReference type="GO" id="GO:0016757">
    <property type="term" value="F:glycosyltransferase activity"/>
    <property type="evidence" value="ECO:0007669"/>
    <property type="project" value="UniProtKB-KW"/>
</dbReference>
<comment type="caution">
    <text evidence="3">The sequence shown here is derived from an EMBL/GenBank/DDBJ whole genome shotgun (WGS) entry which is preliminary data.</text>
</comment>
<accession>A0A5C5Z6N1</accession>
<dbReference type="OrthoDB" id="258796at2"/>
<dbReference type="RefSeq" id="WP_146399466.1">
    <property type="nucleotide sequence ID" value="NZ_SJPJ01000001.1"/>
</dbReference>
<dbReference type="PANTHER" id="PTHR45947:SF15">
    <property type="entry name" value="TEICHURONIC ACID BIOSYNTHESIS GLYCOSYLTRANSFERASE TUAC-RELATED"/>
    <property type="match status" value="1"/>
</dbReference>
<dbReference type="PANTHER" id="PTHR45947">
    <property type="entry name" value="SULFOQUINOVOSYL TRANSFERASE SQD2"/>
    <property type="match status" value="1"/>
</dbReference>
<feature type="domain" description="Glycosyltransferase subfamily 4-like N-terminal" evidence="2">
    <location>
        <begin position="22"/>
        <end position="188"/>
    </location>
</feature>
<evidence type="ECO:0000313" key="4">
    <source>
        <dbReference type="Proteomes" id="UP000315010"/>
    </source>
</evidence>
<dbReference type="Pfam" id="PF00534">
    <property type="entry name" value="Glycos_transf_1"/>
    <property type="match status" value="1"/>
</dbReference>